<keyword evidence="4" id="KW-1133">Transmembrane helix</keyword>
<sequence>MADLFTVGASIAGAAVALVAAPAVLSAAGFGAAGVAGGSLAAAVQSTMGGVVAKGSVFALCQSWGAAGIPVIAKTAVATAGAFLGYNAAD</sequence>
<evidence type="ECO:0000313" key="6">
    <source>
        <dbReference type="EMBL" id="JAC27104.1"/>
    </source>
</evidence>
<dbReference type="InterPro" id="IPR038213">
    <property type="entry name" value="IFI6/IFI27-like_sf"/>
</dbReference>
<dbReference type="Pfam" id="PF06140">
    <property type="entry name" value="Ifi-6-16"/>
    <property type="match status" value="1"/>
</dbReference>
<evidence type="ECO:0000256" key="1">
    <source>
        <dbReference type="ARBA" id="ARBA00004141"/>
    </source>
</evidence>
<dbReference type="InterPro" id="IPR009311">
    <property type="entry name" value="IFI6/IFI27-like"/>
</dbReference>
<organism evidence="6">
    <name type="scientific">Amblyomma parvum</name>
    <name type="common">South American tick</name>
    <dbReference type="NCBI Taxonomy" id="251391"/>
    <lineage>
        <taxon>Eukaryota</taxon>
        <taxon>Metazoa</taxon>
        <taxon>Ecdysozoa</taxon>
        <taxon>Arthropoda</taxon>
        <taxon>Chelicerata</taxon>
        <taxon>Arachnida</taxon>
        <taxon>Acari</taxon>
        <taxon>Parasitiformes</taxon>
        <taxon>Ixodida</taxon>
        <taxon>Ixodoidea</taxon>
        <taxon>Ixodidae</taxon>
        <taxon>Amblyomminae</taxon>
        <taxon>Amblyomma</taxon>
    </lineage>
</organism>
<evidence type="ECO:0000256" key="4">
    <source>
        <dbReference type="ARBA" id="ARBA00022989"/>
    </source>
</evidence>
<dbReference type="PANTHER" id="PTHR16932:SF18">
    <property type="entry name" value="INTERFERON, ALPHA-INDUCIBLE PROTEIN 27-LIKE 2"/>
    <property type="match status" value="1"/>
</dbReference>
<reference evidence="6" key="1">
    <citation type="submission" date="2014-03" db="EMBL/GenBank/DDBJ databases">
        <title>The sialotranscriptome of Amblyomma triste, Amblyomma parvum and Amblyomma cajennense ticks, uncovered by 454-based RNA-seq.</title>
        <authorList>
            <person name="Garcia G.R."/>
            <person name="Gardinassi L.G."/>
            <person name="Ribeiro J.M."/>
            <person name="Anatrielo E."/>
            <person name="Ferreira B.R."/>
            <person name="Moreira H.N."/>
            <person name="Mafra C."/>
            <person name="Olegario M.M."/>
            <person name="Szabo P.J."/>
            <person name="Miranda-Santos I.K."/>
            <person name="Maruyama S.R."/>
        </authorList>
    </citation>
    <scope>NUCLEOTIDE SEQUENCE</scope>
    <source>
        <strain evidence="6">Araguapaz</strain>
        <tissue evidence="6">Salivary glands</tissue>
    </source>
</reference>
<dbReference type="AlphaFoldDB" id="A0A023G0A4"/>
<dbReference type="PANTHER" id="PTHR16932">
    <property type="entry name" value="INTERFERON ALPHA-INDUCIBLE PROTEIN 27"/>
    <property type="match status" value="1"/>
</dbReference>
<proteinExistence type="evidence at transcript level"/>
<dbReference type="EMBL" id="GBBL01000216">
    <property type="protein sequence ID" value="JAC27104.1"/>
    <property type="molecule type" value="mRNA"/>
</dbReference>
<evidence type="ECO:0000256" key="5">
    <source>
        <dbReference type="ARBA" id="ARBA00023136"/>
    </source>
</evidence>
<keyword evidence="3" id="KW-0812">Transmembrane</keyword>
<name>A0A023G0A4_AMBPA</name>
<protein>
    <submittedName>
        <fullName evidence="6">Putative interferon alpha-inducible protein</fullName>
    </submittedName>
</protein>
<evidence type="ECO:0000256" key="2">
    <source>
        <dbReference type="ARBA" id="ARBA00007262"/>
    </source>
</evidence>
<keyword evidence="5" id="KW-0472">Membrane</keyword>
<dbReference type="GO" id="GO:0016020">
    <property type="term" value="C:membrane"/>
    <property type="evidence" value="ECO:0007669"/>
    <property type="project" value="UniProtKB-SubCell"/>
</dbReference>
<dbReference type="Gene3D" id="6.10.110.10">
    <property type="match status" value="1"/>
</dbReference>
<evidence type="ECO:0000256" key="3">
    <source>
        <dbReference type="ARBA" id="ARBA00022692"/>
    </source>
</evidence>
<comment type="subcellular location">
    <subcellularLocation>
        <location evidence="1">Membrane</location>
        <topology evidence="1">Multi-pass membrane protein</topology>
    </subcellularLocation>
</comment>
<comment type="similarity">
    <text evidence="2">Belongs to the IFI6/IFI27 family.</text>
</comment>
<accession>A0A023G0A4</accession>